<proteinExistence type="predicted"/>
<sequence length="323" mass="36099">MPVLIIPYFRNESTIVYCQNVTAGDIAQQYLPTSQVSSVEDESDENDSSEVLENEIRSGRIDRHQTSQEGSSENTFKELFMSGVYLKNKINNVQPEQSKWPPRSKDLIKTNMVPVELFNHIAHITGAVSDDEYTNVTNDRCVDIAEEFVPKVNAICQDIVYVSSKGRKQTPKSLALGLTVRHMTGSTHLLQILAKFGHCASSDTILSYETALAKYRVSQAGKVPEGFKVGSIPTVVWDNIDFNEETSSGKGTTHHTNGILIQTCEDEATDQPQEVNVPIIKKGVRVFTQAEECAKHSRSLERPSLQSKGQGFHVYNGSYVWWR</sequence>
<evidence type="ECO:0000256" key="1">
    <source>
        <dbReference type="SAM" id="MobiDB-lite"/>
    </source>
</evidence>
<dbReference type="PANTHER" id="PTHR46704">
    <property type="entry name" value="CXC DOMAIN-CONTAINING PROTEIN-RELATED"/>
    <property type="match status" value="1"/>
</dbReference>
<dbReference type="OrthoDB" id="5989318at2759"/>
<feature type="compositionally biased region" description="Acidic residues" evidence="1">
    <location>
        <begin position="39"/>
        <end position="53"/>
    </location>
</feature>
<feature type="region of interest" description="Disordered" evidence="1">
    <location>
        <begin position="34"/>
        <end position="57"/>
    </location>
</feature>
<reference evidence="2" key="1">
    <citation type="submission" date="2020-04" db="EMBL/GenBank/DDBJ databases">
        <authorList>
            <person name="Alioto T."/>
            <person name="Alioto T."/>
            <person name="Gomez Garrido J."/>
        </authorList>
    </citation>
    <scope>NUCLEOTIDE SEQUENCE</scope>
    <source>
        <strain evidence="2">A484AB</strain>
    </source>
</reference>
<dbReference type="EMBL" id="CACRXK020033281">
    <property type="protein sequence ID" value="CAB4043826.1"/>
    <property type="molecule type" value="Genomic_DNA"/>
</dbReference>
<dbReference type="AlphaFoldDB" id="A0A7D9MBS3"/>
<dbReference type="Proteomes" id="UP001152795">
    <property type="component" value="Unassembled WGS sequence"/>
</dbReference>
<protein>
    <submittedName>
        <fullName evidence="2">Uncharacterized protein</fullName>
    </submittedName>
</protein>
<organism evidence="2 3">
    <name type="scientific">Paramuricea clavata</name>
    <name type="common">Red gorgonian</name>
    <name type="synonym">Violescent sea-whip</name>
    <dbReference type="NCBI Taxonomy" id="317549"/>
    <lineage>
        <taxon>Eukaryota</taxon>
        <taxon>Metazoa</taxon>
        <taxon>Cnidaria</taxon>
        <taxon>Anthozoa</taxon>
        <taxon>Octocorallia</taxon>
        <taxon>Malacalcyonacea</taxon>
        <taxon>Plexauridae</taxon>
        <taxon>Paramuricea</taxon>
    </lineage>
</organism>
<comment type="caution">
    <text evidence="2">The sequence shown here is derived from an EMBL/GenBank/DDBJ whole genome shotgun (WGS) entry which is preliminary data.</text>
</comment>
<keyword evidence="3" id="KW-1185">Reference proteome</keyword>
<gene>
    <name evidence="2" type="ORF">PACLA_8A061888</name>
</gene>
<evidence type="ECO:0000313" key="2">
    <source>
        <dbReference type="EMBL" id="CAB4043826.1"/>
    </source>
</evidence>
<evidence type="ECO:0000313" key="3">
    <source>
        <dbReference type="Proteomes" id="UP001152795"/>
    </source>
</evidence>
<accession>A0A7D9MBS3</accession>
<dbReference type="PANTHER" id="PTHR46704:SF9">
    <property type="entry name" value="BHLH DOMAIN-CONTAINING PROTEIN"/>
    <property type="match status" value="1"/>
</dbReference>
<name>A0A7D9MBS3_PARCT</name>